<evidence type="ECO:0000256" key="1">
    <source>
        <dbReference type="SAM" id="SignalP"/>
    </source>
</evidence>
<feature type="chain" id="PRO_5045088579" description="Lipoprotein" evidence="1">
    <location>
        <begin position="22"/>
        <end position="167"/>
    </location>
</feature>
<organism evidence="2 3">
    <name type="scientific">Algoriphagus oliviformis</name>
    <dbReference type="NCBI Taxonomy" id="2811231"/>
    <lineage>
        <taxon>Bacteria</taxon>
        <taxon>Pseudomonadati</taxon>
        <taxon>Bacteroidota</taxon>
        <taxon>Cytophagia</taxon>
        <taxon>Cytophagales</taxon>
        <taxon>Cyclobacteriaceae</taxon>
        <taxon>Algoriphagus</taxon>
    </lineage>
</organism>
<reference evidence="2 3" key="1">
    <citation type="submission" date="2021-03" db="EMBL/GenBank/DDBJ databases">
        <title>novel species isolated from a fishpond in China.</title>
        <authorList>
            <person name="Lu H."/>
            <person name="Cai Z."/>
        </authorList>
    </citation>
    <scope>NUCLEOTIDE SEQUENCE [LARGE SCALE GENOMIC DNA]</scope>
    <source>
        <strain evidence="2 3">H41</strain>
    </source>
</reference>
<proteinExistence type="predicted"/>
<evidence type="ECO:0000313" key="2">
    <source>
        <dbReference type="EMBL" id="MBN7812782.1"/>
    </source>
</evidence>
<sequence>MNAVFRFFLLLFLVSCSVGDAEDTMDGKELYNVVGPGYQFTVDAGKYQRLDFKRMDPSLCQVNFELKGIKRTEKELTLSIERPKGCVGKYELVWDGTWQESSPRRMQLYLTGMFPSCAGSSETELDVIKVDLDRALLGASSDLFTIYLREHCSFRDFNCVGNCDLSL</sequence>
<evidence type="ECO:0008006" key="4">
    <source>
        <dbReference type="Google" id="ProtNLM"/>
    </source>
</evidence>
<dbReference type="EMBL" id="JAFKCT010000008">
    <property type="protein sequence ID" value="MBN7812782.1"/>
    <property type="molecule type" value="Genomic_DNA"/>
</dbReference>
<name>A0ABS3C6N0_9BACT</name>
<dbReference type="RefSeq" id="WP_206579549.1">
    <property type="nucleotide sequence ID" value="NZ_JAFKCT010000008.1"/>
</dbReference>
<dbReference type="Proteomes" id="UP000664317">
    <property type="component" value="Unassembled WGS sequence"/>
</dbReference>
<protein>
    <recommendedName>
        <fullName evidence="4">Lipoprotein</fullName>
    </recommendedName>
</protein>
<comment type="caution">
    <text evidence="2">The sequence shown here is derived from an EMBL/GenBank/DDBJ whole genome shotgun (WGS) entry which is preliminary data.</text>
</comment>
<keyword evidence="3" id="KW-1185">Reference proteome</keyword>
<accession>A0ABS3C6N0</accession>
<keyword evidence="1" id="KW-0732">Signal</keyword>
<feature type="signal peptide" evidence="1">
    <location>
        <begin position="1"/>
        <end position="21"/>
    </location>
</feature>
<gene>
    <name evidence="2" type="ORF">J0A68_17640</name>
</gene>
<evidence type="ECO:0000313" key="3">
    <source>
        <dbReference type="Proteomes" id="UP000664317"/>
    </source>
</evidence>